<keyword evidence="4" id="KW-0342">GTP-binding</keyword>
<dbReference type="Proteomes" id="UP000055590">
    <property type="component" value="Chromosome"/>
</dbReference>
<dbReference type="PATRIC" id="fig|1391653.3.peg.1416"/>
<keyword evidence="3" id="KW-0378">Hydrolase</keyword>
<dbReference type="AlphaFoldDB" id="A0A0K1PBQ8"/>
<sequence length="346" mass="37283">MAKVVRKDGDAQAIAEKVLGGDIRAAARLMRGLDDRDPAAVEVLRALFPSTGGAYIVGITGSPGAGKSSITDRLIAHYRKAGKTVGVVAIDPTSPFSGGAILGDRIRMQDHALDPGVFIRSLATRGSLGGLSRSSSDVIRVMDAMGKDVILVETVGVGQDEIDVASLAHTTIVVVVPGMGDDIQAIKAGILEVADVFAINKADRPGVDRTERELRGMIELRHVTMPTDHDSLHRFHATTPAQARADDFTWEPEIVRTIATRDKGFDDLVATIEKHRAHLEKAGGRLAREATRARAEFLAILRERLVASALERIAEEQGELDELATRIARREADPYTLVETIAARLR</sequence>
<comment type="similarity">
    <text evidence="1">Belongs to the SIMIBI class G3E GTPase family. ArgK/MeaB subfamily.</text>
</comment>
<keyword evidence="7" id="KW-0808">Transferase</keyword>
<feature type="coiled-coil region" evidence="6">
    <location>
        <begin position="306"/>
        <end position="333"/>
    </location>
</feature>
<reference evidence="7 8" key="1">
    <citation type="submission" date="2015-08" db="EMBL/GenBank/DDBJ databases">
        <authorList>
            <person name="Babu N.S."/>
            <person name="Beckwith C.J."/>
            <person name="Beseler K.G."/>
            <person name="Brison A."/>
            <person name="Carone J.V."/>
            <person name="Caskin T.P."/>
            <person name="Diamond M."/>
            <person name="Durham M.E."/>
            <person name="Foxe J.M."/>
            <person name="Go M."/>
            <person name="Henderson B.A."/>
            <person name="Jones I.B."/>
            <person name="McGettigan J.A."/>
            <person name="Micheletti S.J."/>
            <person name="Nasrallah M.E."/>
            <person name="Ortiz D."/>
            <person name="Piller C.R."/>
            <person name="Privatt S.R."/>
            <person name="Schneider S.L."/>
            <person name="Sharp S."/>
            <person name="Smith T.C."/>
            <person name="Stanton J.D."/>
            <person name="Ullery H.E."/>
            <person name="Wilson R.J."/>
            <person name="Serrano M.G."/>
            <person name="Buck G."/>
            <person name="Lee V."/>
            <person name="Wang Y."/>
            <person name="Carvalho R."/>
            <person name="Voegtly L."/>
            <person name="Shi R."/>
            <person name="Duckworth R."/>
            <person name="Johnson A."/>
            <person name="Loviza R."/>
            <person name="Walstead R."/>
            <person name="Shah Z."/>
            <person name="Kiflezghi M."/>
            <person name="Wade K."/>
            <person name="Ball S.L."/>
            <person name="Bradley K.W."/>
            <person name="Asai D.J."/>
            <person name="Bowman C.A."/>
            <person name="Russell D.A."/>
            <person name="Pope W.H."/>
            <person name="Jacobs-Sera D."/>
            <person name="Hendrix R.W."/>
            <person name="Hatfull G.F."/>
        </authorList>
    </citation>
    <scope>NUCLEOTIDE SEQUENCE [LARGE SCALE GENOMIC DNA]</scope>
    <source>
        <strain evidence="7 8">DSM 27710</strain>
    </source>
</reference>
<keyword evidence="6" id="KW-0175">Coiled coil</keyword>
<dbReference type="GO" id="GO:0005525">
    <property type="term" value="F:GTP binding"/>
    <property type="evidence" value="ECO:0007669"/>
    <property type="project" value="UniProtKB-KW"/>
</dbReference>
<evidence type="ECO:0000256" key="3">
    <source>
        <dbReference type="ARBA" id="ARBA00022801"/>
    </source>
</evidence>
<keyword evidence="5" id="KW-0143">Chaperone</keyword>
<organism evidence="7 8">
    <name type="scientific">Vulgatibacter incomptus</name>
    <dbReference type="NCBI Taxonomy" id="1391653"/>
    <lineage>
        <taxon>Bacteria</taxon>
        <taxon>Pseudomonadati</taxon>
        <taxon>Myxococcota</taxon>
        <taxon>Myxococcia</taxon>
        <taxon>Myxococcales</taxon>
        <taxon>Cystobacterineae</taxon>
        <taxon>Vulgatibacteraceae</taxon>
        <taxon>Vulgatibacter</taxon>
    </lineage>
</organism>
<evidence type="ECO:0000256" key="4">
    <source>
        <dbReference type="ARBA" id="ARBA00023134"/>
    </source>
</evidence>
<dbReference type="InterPro" id="IPR052040">
    <property type="entry name" value="GTPase/Isobutyryl-CoA_mutase"/>
</dbReference>
<dbReference type="Pfam" id="PF03308">
    <property type="entry name" value="MeaB"/>
    <property type="match status" value="1"/>
</dbReference>
<dbReference type="InterPro" id="IPR027417">
    <property type="entry name" value="P-loop_NTPase"/>
</dbReference>
<dbReference type="EMBL" id="CP012332">
    <property type="protein sequence ID" value="AKU90960.1"/>
    <property type="molecule type" value="Genomic_DNA"/>
</dbReference>
<dbReference type="SUPFAM" id="SSF52540">
    <property type="entry name" value="P-loop containing nucleoside triphosphate hydrolases"/>
    <property type="match status" value="1"/>
</dbReference>
<dbReference type="NCBIfam" id="TIGR00750">
    <property type="entry name" value="lao"/>
    <property type="match status" value="1"/>
</dbReference>
<dbReference type="CDD" id="cd03114">
    <property type="entry name" value="MMAA-like"/>
    <property type="match status" value="1"/>
</dbReference>
<evidence type="ECO:0000256" key="5">
    <source>
        <dbReference type="ARBA" id="ARBA00023186"/>
    </source>
</evidence>
<dbReference type="PANTHER" id="PTHR43087:SF1">
    <property type="entry name" value="LAO_AO TRANSPORT SYSTEM ATPASE"/>
    <property type="match status" value="1"/>
</dbReference>
<proteinExistence type="inferred from homology"/>
<evidence type="ECO:0000256" key="2">
    <source>
        <dbReference type="ARBA" id="ARBA00022741"/>
    </source>
</evidence>
<evidence type="ECO:0000256" key="6">
    <source>
        <dbReference type="SAM" id="Coils"/>
    </source>
</evidence>
<keyword evidence="8" id="KW-1185">Reference proteome</keyword>
<dbReference type="GO" id="GO:0003924">
    <property type="term" value="F:GTPase activity"/>
    <property type="evidence" value="ECO:0007669"/>
    <property type="project" value="InterPro"/>
</dbReference>
<name>A0A0K1PBQ8_9BACT</name>
<dbReference type="InterPro" id="IPR005129">
    <property type="entry name" value="GTPase_ArgK"/>
</dbReference>
<dbReference type="GO" id="GO:0016301">
    <property type="term" value="F:kinase activity"/>
    <property type="evidence" value="ECO:0007669"/>
    <property type="project" value="UniProtKB-KW"/>
</dbReference>
<dbReference type="OrthoDB" id="9778292at2"/>
<dbReference type="RefSeq" id="WP_050725342.1">
    <property type="nucleotide sequence ID" value="NZ_CP012332.1"/>
</dbReference>
<evidence type="ECO:0000256" key="1">
    <source>
        <dbReference type="ARBA" id="ARBA00009625"/>
    </source>
</evidence>
<accession>A0A0K1PBQ8</accession>
<evidence type="ECO:0000313" key="8">
    <source>
        <dbReference type="Proteomes" id="UP000055590"/>
    </source>
</evidence>
<keyword evidence="2" id="KW-0547">Nucleotide-binding</keyword>
<dbReference type="Gene3D" id="3.40.50.300">
    <property type="entry name" value="P-loop containing nucleotide triphosphate hydrolases"/>
    <property type="match status" value="1"/>
</dbReference>
<dbReference type="PANTHER" id="PTHR43087">
    <property type="entry name" value="LYSINE/ARGININE/ORNITHINE TRANSPORT SYSTEM KINASE"/>
    <property type="match status" value="1"/>
</dbReference>
<keyword evidence="7" id="KW-0418">Kinase</keyword>
<dbReference type="KEGG" id="vin:AKJ08_1347"/>
<gene>
    <name evidence="7" type="ORF">AKJ08_1347</name>
</gene>
<evidence type="ECO:0000313" key="7">
    <source>
        <dbReference type="EMBL" id="AKU90960.1"/>
    </source>
</evidence>
<protein>
    <submittedName>
        <fullName evidence="7">Putative periplasmic protein kinase ArgK</fullName>
    </submittedName>
</protein>
<dbReference type="STRING" id="1391653.AKJ08_1347"/>